<feature type="transmembrane region" description="Helical" evidence="1">
    <location>
        <begin position="50"/>
        <end position="70"/>
    </location>
</feature>
<dbReference type="InterPro" id="IPR052356">
    <property type="entry name" value="Thiol_S-MT"/>
</dbReference>
<evidence type="ECO:0000256" key="1">
    <source>
        <dbReference type="SAM" id="Phobius"/>
    </source>
</evidence>
<name>A0A813VIY0_9BILA</name>
<keyword evidence="1" id="KW-0472">Membrane</keyword>
<keyword evidence="1" id="KW-1133">Transmembrane helix</keyword>
<dbReference type="EMBL" id="CAJOBC010000837">
    <property type="protein sequence ID" value="CAF3631210.1"/>
    <property type="molecule type" value="Genomic_DNA"/>
</dbReference>
<comment type="caution">
    <text evidence="3">The sequence shown here is derived from an EMBL/GenBank/DDBJ whole genome shotgun (WGS) entry which is preliminary data.</text>
</comment>
<keyword evidence="7" id="KW-1185">Reference proteome</keyword>
<feature type="domain" description="Methyltransferase type 11" evidence="2">
    <location>
        <begin position="118"/>
        <end position="215"/>
    </location>
</feature>
<dbReference type="Proteomes" id="UP000677228">
    <property type="component" value="Unassembled WGS sequence"/>
</dbReference>
<dbReference type="Proteomes" id="UP000682733">
    <property type="component" value="Unassembled WGS sequence"/>
</dbReference>
<evidence type="ECO:0000313" key="3">
    <source>
        <dbReference type="EMBL" id="CAF0843819.1"/>
    </source>
</evidence>
<proteinExistence type="predicted"/>
<dbReference type="PANTHER" id="PTHR45036">
    <property type="entry name" value="METHYLTRANSFERASE LIKE 7B"/>
    <property type="match status" value="1"/>
</dbReference>
<accession>A0A813VIY0</accession>
<evidence type="ECO:0000313" key="7">
    <source>
        <dbReference type="Proteomes" id="UP000663829"/>
    </source>
</evidence>
<dbReference type="EMBL" id="CAJNOK010031635">
    <property type="protein sequence ID" value="CAF1474491.1"/>
    <property type="molecule type" value="Genomic_DNA"/>
</dbReference>
<keyword evidence="1" id="KW-0812">Transmembrane</keyword>
<dbReference type="PANTHER" id="PTHR45036:SF1">
    <property type="entry name" value="METHYLTRANSFERASE LIKE 7A"/>
    <property type="match status" value="1"/>
</dbReference>
<dbReference type="Proteomes" id="UP000663829">
    <property type="component" value="Unassembled WGS sequence"/>
</dbReference>
<protein>
    <recommendedName>
        <fullName evidence="2">Methyltransferase type 11 domain-containing protein</fullName>
    </recommendedName>
</protein>
<evidence type="ECO:0000259" key="2">
    <source>
        <dbReference type="Pfam" id="PF08241"/>
    </source>
</evidence>
<evidence type="ECO:0000313" key="5">
    <source>
        <dbReference type="EMBL" id="CAF3631210.1"/>
    </source>
</evidence>
<dbReference type="AlphaFoldDB" id="A0A813VIY0"/>
<organism evidence="3 7">
    <name type="scientific">Didymodactylos carnosus</name>
    <dbReference type="NCBI Taxonomy" id="1234261"/>
    <lineage>
        <taxon>Eukaryota</taxon>
        <taxon>Metazoa</taxon>
        <taxon>Spiralia</taxon>
        <taxon>Gnathifera</taxon>
        <taxon>Rotifera</taxon>
        <taxon>Eurotatoria</taxon>
        <taxon>Bdelloidea</taxon>
        <taxon>Philodinida</taxon>
        <taxon>Philodinidae</taxon>
        <taxon>Didymodactylos</taxon>
    </lineage>
</organism>
<dbReference type="EMBL" id="CAJNOQ010000838">
    <property type="protein sequence ID" value="CAF0843819.1"/>
    <property type="molecule type" value="Genomic_DNA"/>
</dbReference>
<dbReference type="Gene3D" id="3.40.50.150">
    <property type="entry name" value="Vaccinia Virus protein VP39"/>
    <property type="match status" value="1"/>
</dbReference>
<dbReference type="InterPro" id="IPR013216">
    <property type="entry name" value="Methyltransf_11"/>
</dbReference>
<dbReference type="GO" id="GO:0008757">
    <property type="term" value="F:S-adenosylmethionine-dependent methyltransferase activity"/>
    <property type="evidence" value="ECO:0007669"/>
    <property type="project" value="InterPro"/>
</dbReference>
<evidence type="ECO:0000313" key="6">
    <source>
        <dbReference type="EMBL" id="CAF4265822.1"/>
    </source>
</evidence>
<reference evidence="3" key="1">
    <citation type="submission" date="2021-02" db="EMBL/GenBank/DDBJ databases">
        <authorList>
            <person name="Nowell W R."/>
        </authorList>
    </citation>
    <scope>NUCLEOTIDE SEQUENCE</scope>
</reference>
<dbReference type="Pfam" id="PF08241">
    <property type="entry name" value="Methyltransf_11"/>
    <property type="match status" value="1"/>
</dbReference>
<dbReference type="OrthoDB" id="416496at2759"/>
<gene>
    <name evidence="3" type="ORF">GPM918_LOCUS5705</name>
    <name evidence="4" type="ORF">OVA965_LOCUS35793</name>
    <name evidence="5" type="ORF">SRO942_LOCUS5703</name>
    <name evidence="6" type="ORF">TMI583_LOCUS36772</name>
</gene>
<dbReference type="CDD" id="cd02440">
    <property type="entry name" value="AdoMet_MTases"/>
    <property type="match status" value="1"/>
</dbReference>
<dbReference type="Proteomes" id="UP000681722">
    <property type="component" value="Unassembled WGS sequence"/>
</dbReference>
<dbReference type="InterPro" id="IPR029063">
    <property type="entry name" value="SAM-dependent_MTases_sf"/>
</dbReference>
<evidence type="ECO:0000313" key="4">
    <source>
        <dbReference type="EMBL" id="CAF1474491.1"/>
    </source>
</evidence>
<sequence>MSVGAHRTLTISPSAVNFSTSSKSAFGDLIRETVSNLIAPFRKEYKDWPWAGIAVVSVVCVGSYSVYKLLPGSYRQFYMYSTAQYVEEYNKALHTYKENLFSQLETIKVQKGAKMSVVEIGIGSGANFSFYPRDIVEVVGVDPNREWESYLTDILKKNRHVKCPELLVGNAENISVIRESQVDAVVSTLTLSCVKDVDQACREVRRILKPGGLFLYLENVRSENVVIALIQALFTPFYKLFYGMSLIRNIPKNIEHANFTNFSQQLFHANGLTFFMAPHVLGVAKK</sequence>
<dbReference type="SUPFAM" id="SSF53335">
    <property type="entry name" value="S-adenosyl-L-methionine-dependent methyltransferases"/>
    <property type="match status" value="1"/>
</dbReference>
<dbReference type="EMBL" id="CAJOBA010053539">
    <property type="protein sequence ID" value="CAF4265822.1"/>
    <property type="molecule type" value="Genomic_DNA"/>
</dbReference>